<feature type="transmembrane region" description="Helical" evidence="6">
    <location>
        <begin position="86"/>
        <end position="105"/>
    </location>
</feature>
<feature type="transmembrane region" description="Helical" evidence="6">
    <location>
        <begin position="206"/>
        <end position="227"/>
    </location>
</feature>
<accession>A0A9W4TSR4</accession>
<dbReference type="Pfam" id="PF01184">
    <property type="entry name" value="Gpr1_Fun34_YaaH"/>
    <property type="match status" value="1"/>
</dbReference>
<feature type="transmembrane region" description="Helical" evidence="6">
    <location>
        <begin position="53"/>
        <end position="74"/>
    </location>
</feature>
<evidence type="ECO:0000313" key="8">
    <source>
        <dbReference type="Proteomes" id="UP001152885"/>
    </source>
</evidence>
<name>A0A9W4TSR4_9ASCO</name>
<gene>
    <name evidence="7" type="ORF">CANVERA_P0928</name>
</gene>
<dbReference type="AlphaFoldDB" id="A0A9W4TSR4"/>
<comment type="similarity">
    <text evidence="2">Belongs to the acetate uptake transporter (AceTr) (TC 2.A.96) family.</text>
</comment>
<evidence type="ECO:0000256" key="2">
    <source>
        <dbReference type="ARBA" id="ARBA00005587"/>
    </source>
</evidence>
<keyword evidence="4 6" id="KW-1133">Transmembrane helix</keyword>
<evidence type="ECO:0000256" key="5">
    <source>
        <dbReference type="ARBA" id="ARBA00023136"/>
    </source>
</evidence>
<protein>
    <submittedName>
        <fullName evidence="7">Uncharacterized protein</fullName>
    </submittedName>
</protein>
<proteinExistence type="inferred from homology"/>
<dbReference type="PANTHER" id="PTHR31123">
    <property type="entry name" value="ACCUMULATION OF DYADS PROTEIN 2-RELATED"/>
    <property type="match status" value="1"/>
</dbReference>
<reference evidence="7" key="1">
    <citation type="submission" date="2022-12" db="EMBL/GenBank/DDBJ databases">
        <authorList>
            <person name="Brejova B."/>
        </authorList>
    </citation>
    <scope>NUCLEOTIDE SEQUENCE</scope>
</reference>
<sequence length="242" mass="26011">MSTLSKHSTTTDETHSKIEIAGDSNEFIIMGGQKFLRHELMGAMTMNNPTNKFANPGPLGLCAFGISTFVLCLINAQASGVTTPNLAVGLAVFYGGTVQFLAGVWEFFVGNTFGFVALVSYGSFWLSWAAIYIPGFGVQAAYAEDPEQLKQAAGLFLTGFAIFTFMLMILTIRTNVAFFALFFCLFMTFVLLAAGDFTLNVGITRAGGVFGVITALIAFYNAFAGVATKQNSYFGAKTFKLP</sequence>
<evidence type="ECO:0000256" key="4">
    <source>
        <dbReference type="ARBA" id="ARBA00022989"/>
    </source>
</evidence>
<evidence type="ECO:0000256" key="3">
    <source>
        <dbReference type="ARBA" id="ARBA00022692"/>
    </source>
</evidence>
<keyword evidence="5 6" id="KW-0472">Membrane</keyword>
<feature type="transmembrane region" description="Helical" evidence="6">
    <location>
        <begin position="176"/>
        <end position="194"/>
    </location>
</feature>
<comment type="caution">
    <text evidence="7">The sequence shown here is derived from an EMBL/GenBank/DDBJ whole genome shotgun (WGS) entry which is preliminary data.</text>
</comment>
<dbReference type="InterPro" id="IPR051633">
    <property type="entry name" value="AceTr"/>
</dbReference>
<keyword evidence="8" id="KW-1185">Reference proteome</keyword>
<organism evidence="7 8">
    <name type="scientific">Candida verbasci</name>
    <dbReference type="NCBI Taxonomy" id="1227364"/>
    <lineage>
        <taxon>Eukaryota</taxon>
        <taxon>Fungi</taxon>
        <taxon>Dikarya</taxon>
        <taxon>Ascomycota</taxon>
        <taxon>Saccharomycotina</taxon>
        <taxon>Pichiomycetes</taxon>
        <taxon>Debaryomycetaceae</taxon>
        <taxon>Candida/Lodderomyces clade</taxon>
        <taxon>Candida</taxon>
    </lineage>
</organism>
<evidence type="ECO:0000256" key="6">
    <source>
        <dbReference type="SAM" id="Phobius"/>
    </source>
</evidence>
<keyword evidence="3 6" id="KW-0812">Transmembrane</keyword>
<dbReference type="NCBIfam" id="NF038013">
    <property type="entry name" value="AceTr_1"/>
    <property type="match status" value="1"/>
</dbReference>
<dbReference type="Proteomes" id="UP001152885">
    <property type="component" value="Unassembled WGS sequence"/>
</dbReference>
<dbReference type="GO" id="GO:0015123">
    <property type="term" value="F:acetate transmembrane transporter activity"/>
    <property type="evidence" value="ECO:0007669"/>
    <property type="project" value="TreeGrafter"/>
</dbReference>
<dbReference type="OrthoDB" id="3648309at2759"/>
<evidence type="ECO:0000256" key="1">
    <source>
        <dbReference type="ARBA" id="ARBA00004141"/>
    </source>
</evidence>
<feature type="transmembrane region" description="Helical" evidence="6">
    <location>
        <begin position="125"/>
        <end position="143"/>
    </location>
</feature>
<dbReference type="EMBL" id="CANTUO010000001">
    <property type="protein sequence ID" value="CAI5756412.1"/>
    <property type="molecule type" value="Genomic_DNA"/>
</dbReference>
<comment type="subcellular location">
    <subcellularLocation>
        <location evidence="1">Membrane</location>
        <topology evidence="1">Multi-pass membrane protein</topology>
    </subcellularLocation>
</comment>
<evidence type="ECO:0000313" key="7">
    <source>
        <dbReference type="EMBL" id="CAI5756412.1"/>
    </source>
</evidence>
<dbReference type="PANTHER" id="PTHR31123:SF1">
    <property type="entry name" value="ACCUMULATION OF DYADS PROTEIN 2-RELATED"/>
    <property type="match status" value="1"/>
</dbReference>
<dbReference type="GO" id="GO:0005886">
    <property type="term" value="C:plasma membrane"/>
    <property type="evidence" value="ECO:0007669"/>
    <property type="project" value="TreeGrafter"/>
</dbReference>
<feature type="transmembrane region" description="Helical" evidence="6">
    <location>
        <begin position="152"/>
        <end position="170"/>
    </location>
</feature>
<dbReference type="InterPro" id="IPR000791">
    <property type="entry name" value="Gpr1/Fun34/SatP-like"/>
</dbReference>